<name>A0ABS6E6C1_9FIRM</name>
<evidence type="ECO:0000256" key="1">
    <source>
        <dbReference type="SAM" id="Coils"/>
    </source>
</evidence>
<gene>
    <name evidence="2" type="ORF">KQI42_09805</name>
</gene>
<evidence type="ECO:0008006" key="4">
    <source>
        <dbReference type="Google" id="ProtNLM"/>
    </source>
</evidence>
<proteinExistence type="predicted"/>
<keyword evidence="3" id="KW-1185">Reference proteome</keyword>
<dbReference type="EMBL" id="JAHLPM010000007">
    <property type="protein sequence ID" value="MBU5438304.1"/>
    <property type="molecule type" value="Genomic_DNA"/>
</dbReference>
<evidence type="ECO:0000313" key="3">
    <source>
        <dbReference type="Proteomes" id="UP000749471"/>
    </source>
</evidence>
<protein>
    <recommendedName>
        <fullName evidence="4">RNA polymerase subunit sigma-24</fullName>
    </recommendedName>
</protein>
<accession>A0ABS6E6C1</accession>
<evidence type="ECO:0000313" key="2">
    <source>
        <dbReference type="EMBL" id="MBU5438304.1"/>
    </source>
</evidence>
<feature type="coiled-coil region" evidence="1">
    <location>
        <begin position="9"/>
        <end position="36"/>
    </location>
</feature>
<reference evidence="2 3" key="1">
    <citation type="submission" date="2021-06" db="EMBL/GenBank/DDBJ databases">
        <authorList>
            <person name="Sun Q."/>
            <person name="Li D."/>
        </authorList>
    </citation>
    <scope>NUCLEOTIDE SEQUENCE [LARGE SCALE GENOMIC DNA]</scope>
    <source>
        <strain evidence="2 3">MSJ-40</strain>
    </source>
</reference>
<dbReference type="Proteomes" id="UP000749471">
    <property type="component" value="Unassembled WGS sequence"/>
</dbReference>
<comment type="caution">
    <text evidence="2">The sequence shown here is derived from an EMBL/GenBank/DDBJ whole genome shotgun (WGS) entry which is preliminary data.</text>
</comment>
<keyword evidence="1" id="KW-0175">Coiled coil</keyword>
<dbReference type="RefSeq" id="WP_216519305.1">
    <property type="nucleotide sequence ID" value="NZ_JAHLPM010000007.1"/>
</dbReference>
<sequence length="139" mass="16646">MDLKKLEQYKDKTREIKMLESRILEIQQEAEEYVSDTVRGSTSAFPYTEHTIRITGIDMKKRERVNNVKEKLIIRKTALYHELEEIENFIESVEDSKVRQIIELRYIKGMQWNRVALKVYGYPNGDTARKKIKRFFKEA</sequence>
<organism evidence="2 3">
    <name type="scientific">Tissierella simiarum</name>
    <dbReference type="NCBI Taxonomy" id="2841534"/>
    <lineage>
        <taxon>Bacteria</taxon>
        <taxon>Bacillati</taxon>
        <taxon>Bacillota</taxon>
        <taxon>Tissierellia</taxon>
        <taxon>Tissierellales</taxon>
        <taxon>Tissierellaceae</taxon>
        <taxon>Tissierella</taxon>
    </lineage>
</organism>